<sequence length="66" mass="7210">MAAAIQQRPDNGWRYDGAIAAHRHNGVAADGVKWRRTVAQCRCPNNGGGGTVAQQAVADRKRRQRI</sequence>
<organism evidence="2 3">
    <name type="scientific">Oryza meyeriana var. granulata</name>
    <dbReference type="NCBI Taxonomy" id="110450"/>
    <lineage>
        <taxon>Eukaryota</taxon>
        <taxon>Viridiplantae</taxon>
        <taxon>Streptophyta</taxon>
        <taxon>Embryophyta</taxon>
        <taxon>Tracheophyta</taxon>
        <taxon>Spermatophyta</taxon>
        <taxon>Magnoliopsida</taxon>
        <taxon>Liliopsida</taxon>
        <taxon>Poales</taxon>
        <taxon>Poaceae</taxon>
        <taxon>BOP clade</taxon>
        <taxon>Oryzoideae</taxon>
        <taxon>Oryzeae</taxon>
        <taxon>Oryzinae</taxon>
        <taxon>Oryza</taxon>
        <taxon>Oryza meyeriana</taxon>
    </lineage>
</organism>
<dbReference type="Proteomes" id="UP000479710">
    <property type="component" value="Unassembled WGS sequence"/>
</dbReference>
<feature type="non-terminal residue" evidence="2">
    <location>
        <position position="66"/>
    </location>
</feature>
<reference evidence="2 3" key="1">
    <citation type="submission" date="2019-11" db="EMBL/GenBank/DDBJ databases">
        <title>Whole genome sequence of Oryza granulata.</title>
        <authorList>
            <person name="Li W."/>
        </authorList>
    </citation>
    <scope>NUCLEOTIDE SEQUENCE [LARGE SCALE GENOMIC DNA]</scope>
    <source>
        <strain evidence="3">cv. Menghai</strain>
        <tissue evidence="2">Leaf</tissue>
    </source>
</reference>
<gene>
    <name evidence="2" type="ORF">E2562_016502</name>
</gene>
<keyword evidence="3" id="KW-1185">Reference proteome</keyword>
<name>A0A6G1BLC6_9ORYZ</name>
<accession>A0A6G1BLC6</accession>
<dbReference type="EMBL" id="SPHZ02000012">
    <property type="protein sequence ID" value="KAF0888706.1"/>
    <property type="molecule type" value="Genomic_DNA"/>
</dbReference>
<evidence type="ECO:0000313" key="2">
    <source>
        <dbReference type="EMBL" id="KAF0888706.1"/>
    </source>
</evidence>
<protein>
    <submittedName>
        <fullName evidence="2">Uncharacterized protein</fullName>
    </submittedName>
</protein>
<feature type="region of interest" description="Disordered" evidence="1">
    <location>
        <begin position="46"/>
        <end position="66"/>
    </location>
</feature>
<evidence type="ECO:0000256" key="1">
    <source>
        <dbReference type="SAM" id="MobiDB-lite"/>
    </source>
</evidence>
<dbReference type="AlphaFoldDB" id="A0A6G1BLC6"/>
<evidence type="ECO:0000313" key="3">
    <source>
        <dbReference type="Proteomes" id="UP000479710"/>
    </source>
</evidence>
<proteinExistence type="predicted"/>
<comment type="caution">
    <text evidence="2">The sequence shown here is derived from an EMBL/GenBank/DDBJ whole genome shotgun (WGS) entry which is preliminary data.</text>
</comment>